<proteinExistence type="predicted"/>
<accession>A0A9D4RB01</accession>
<dbReference type="EMBL" id="JAIWYP010000002">
    <property type="protein sequence ID" value="KAH3860132.1"/>
    <property type="molecule type" value="Genomic_DNA"/>
</dbReference>
<evidence type="ECO:0000313" key="2">
    <source>
        <dbReference type="Proteomes" id="UP000828390"/>
    </source>
</evidence>
<protein>
    <submittedName>
        <fullName evidence="1">Uncharacterized protein</fullName>
    </submittedName>
</protein>
<reference evidence="1" key="2">
    <citation type="submission" date="2020-11" db="EMBL/GenBank/DDBJ databases">
        <authorList>
            <person name="McCartney M.A."/>
            <person name="Auch B."/>
            <person name="Kono T."/>
            <person name="Mallez S."/>
            <person name="Becker A."/>
            <person name="Gohl D.M."/>
            <person name="Silverstein K.A.T."/>
            <person name="Koren S."/>
            <person name="Bechman K.B."/>
            <person name="Herman A."/>
            <person name="Abrahante J.E."/>
            <person name="Garbe J."/>
        </authorList>
    </citation>
    <scope>NUCLEOTIDE SEQUENCE</scope>
    <source>
        <strain evidence="1">Duluth1</strain>
        <tissue evidence="1">Whole animal</tissue>
    </source>
</reference>
<reference evidence="1" key="1">
    <citation type="journal article" date="2019" name="bioRxiv">
        <title>The Genome of the Zebra Mussel, Dreissena polymorpha: A Resource for Invasive Species Research.</title>
        <authorList>
            <person name="McCartney M.A."/>
            <person name="Auch B."/>
            <person name="Kono T."/>
            <person name="Mallez S."/>
            <person name="Zhang Y."/>
            <person name="Obille A."/>
            <person name="Becker A."/>
            <person name="Abrahante J.E."/>
            <person name="Garbe J."/>
            <person name="Badalamenti J.P."/>
            <person name="Herman A."/>
            <person name="Mangelson H."/>
            <person name="Liachko I."/>
            <person name="Sullivan S."/>
            <person name="Sone E.D."/>
            <person name="Koren S."/>
            <person name="Silverstein K.A.T."/>
            <person name="Beckman K.B."/>
            <person name="Gohl D.M."/>
        </authorList>
    </citation>
    <scope>NUCLEOTIDE SEQUENCE</scope>
    <source>
        <strain evidence="1">Duluth1</strain>
        <tissue evidence="1">Whole animal</tissue>
    </source>
</reference>
<dbReference type="AlphaFoldDB" id="A0A9D4RB01"/>
<organism evidence="1 2">
    <name type="scientific">Dreissena polymorpha</name>
    <name type="common">Zebra mussel</name>
    <name type="synonym">Mytilus polymorpha</name>
    <dbReference type="NCBI Taxonomy" id="45954"/>
    <lineage>
        <taxon>Eukaryota</taxon>
        <taxon>Metazoa</taxon>
        <taxon>Spiralia</taxon>
        <taxon>Lophotrochozoa</taxon>
        <taxon>Mollusca</taxon>
        <taxon>Bivalvia</taxon>
        <taxon>Autobranchia</taxon>
        <taxon>Heteroconchia</taxon>
        <taxon>Euheterodonta</taxon>
        <taxon>Imparidentia</taxon>
        <taxon>Neoheterodontei</taxon>
        <taxon>Myida</taxon>
        <taxon>Dreissenoidea</taxon>
        <taxon>Dreissenidae</taxon>
        <taxon>Dreissena</taxon>
    </lineage>
</organism>
<comment type="caution">
    <text evidence="1">The sequence shown here is derived from an EMBL/GenBank/DDBJ whole genome shotgun (WGS) entry which is preliminary data.</text>
</comment>
<evidence type="ECO:0000313" key="1">
    <source>
        <dbReference type="EMBL" id="KAH3860132.1"/>
    </source>
</evidence>
<name>A0A9D4RB01_DREPO</name>
<keyword evidence="2" id="KW-1185">Reference proteome</keyword>
<gene>
    <name evidence="1" type="ORF">DPMN_023023</name>
</gene>
<sequence>MLSISYIIWRQPSHEVLFEENDDDEEEETELFHFSFLHSSIVGRLSRIAGDGAALYTNDGVLAFGLDVSSLAADVSGV</sequence>
<dbReference type="Proteomes" id="UP000828390">
    <property type="component" value="Unassembled WGS sequence"/>
</dbReference>